<dbReference type="Proteomes" id="UP000663852">
    <property type="component" value="Unassembled WGS sequence"/>
</dbReference>
<proteinExistence type="predicted"/>
<dbReference type="EMBL" id="CAJNOR010000316">
    <property type="protein sequence ID" value="CAF0877931.1"/>
    <property type="molecule type" value="Genomic_DNA"/>
</dbReference>
<feature type="compositionally biased region" description="Basic and acidic residues" evidence="1">
    <location>
        <begin position="40"/>
        <end position="49"/>
    </location>
</feature>
<evidence type="ECO:0000256" key="1">
    <source>
        <dbReference type="SAM" id="MobiDB-lite"/>
    </source>
</evidence>
<evidence type="ECO:0000313" key="5">
    <source>
        <dbReference type="Proteomes" id="UP000663852"/>
    </source>
</evidence>
<gene>
    <name evidence="3" type="ORF">EDS130_LOCUS33414</name>
    <name evidence="2" type="ORF">XAT740_LOCUS6843</name>
</gene>
<dbReference type="Proteomes" id="UP000663828">
    <property type="component" value="Unassembled WGS sequence"/>
</dbReference>
<name>A0A815HJW4_ADIRI</name>
<accession>A0A815HJW4</accession>
<evidence type="ECO:0000313" key="2">
    <source>
        <dbReference type="EMBL" id="CAF0877931.1"/>
    </source>
</evidence>
<evidence type="ECO:0000313" key="3">
    <source>
        <dbReference type="EMBL" id="CAF1353441.1"/>
    </source>
</evidence>
<keyword evidence="4" id="KW-1185">Reference proteome</keyword>
<dbReference type="OrthoDB" id="10506632at2759"/>
<evidence type="ECO:0000313" key="4">
    <source>
        <dbReference type="Proteomes" id="UP000663828"/>
    </source>
</evidence>
<reference evidence="3" key="1">
    <citation type="submission" date="2021-02" db="EMBL/GenBank/DDBJ databases">
        <authorList>
            <person name="Nowell W R."/>
        </authorList>
    </citation>
    <scope>NUCLEOTIDE SEQUENCE</scope>
</reference>
<dbReference type="AlphaFoldDB" id="A0A815HJW4"/>
<organism evidence="3 5">
    <name type="scientific">Adineta ricciae</name>
    <name type="common">Rotifer</name>
    <dbReference type="NCBI Taxonomy" id="249248"/>
    <lineage>
        <taxon>Eukaryota</taxon>
        <taxon>Metazoa</taxon>
        <taxon>Spiralia</taxon>
        <taxon>Gnathifera</taxon>
        <taxon>Rotifera</taxon>
        <taxon>Eurotatoria</taxon>
        <taxon>Bdelloidea</taxon>
        <taxon>Adinetida</taxon>
        <taxon>Adinetidae</taxon>
        <taxon>Adineta</taxon>
    </lineage>
</organism>
<comment type="caution">
    <text evidence="3">The sequence shown here is derived from an EMBL/GenBank/DDBJ whole genome shotgun (WGS) entry which is preliminary data.</text>
</comment>
<feature type="compositionally biased region" description="Low complexity" evidence="1">
    <location>
        <begin position="50"/>
        <end position="68"/>
    </location>
</feature>
<sequence length="90" mass="10127">MSNPTGMGNATARHLQEVHNQMIRHINQNNHQQAHSVHGHVHESRRAPEAAHASNASHHSYHAAARAHPPSPSVHEFARLFVHYLIHPKK</sequence>
<protein>
    <submittedName>
        <fullName evidence="3">Uncharacterized protein</fullName>
    </submittedName>
</protein>
<feature type="region of interest" description="Disordered" evidence="1">
    <location>
        <begin position="29"/>
        <end position="71"/>
    </location>
</feature>
<dbReference type="EMBL" id="CAJNOJ010000266">
    <property type="protein sequence ID" value="CAF1353441.1"/>
    <property type="molecule type" value="Genomic_DNA"/>
</dbReference>